<sequence>MAPLPTRRVILSHYVHKARHPARAANDNRRVDGLPIWRMALAVSAVPIVSVLLILSILM</sequence>
<name>A0ABV2L8K6_9HYPH</name>
<keyword evidence="3" id="KW-1185">Reference proteome</keyword>
<evidence type="ECO:0000313" key="3">
    <source>
        <dbReference type="Proteomes" id="UP001549145"/>
    </source>
</evidence>
<organism evidence="2 3">
    <name type="scientific">Methylobacterium goesingense</name>
    <dbReference type="NCBI Taxonomy" id="243690"/>
    <lineage>
        <taxon>Bacteria</taxon>
        <taxon>Pseudomonadati</taxon>
        <taxon>Pseudomonadota</taxon>
        <taxon>Alphaproteobacteria</taxon>
        <taxon>Hyphomicrobiales</taxon>
        <taxon>Methylobacteriaceae</taxon>
        <taxon>Methylobacterium</taxon>
    </lineage>
</organism>
<keyword evidence="1" id="KW-1133">Transmembrane helix</keyword>
<dbReference type="RefSeq" id="WP_238277171.1">
    <property type="nucleotide sequence ID" value="NZ_BPQL01000020.1"/>
</dbReference>
<feature type="transmembrane region" description="Helical" evidence="1">
    <location>
        <begin position="36"/>
        <end position="58"/>
    </location>
</feature>
<dbReference type="Proteomes" id="UP001549145">
    <property type="component" value="Unassembled WGS sequence"/>
</dbReference>
<keyword evidence="1" id="KW-0472">Membrane</keyword>
<reference evidence="2 3" key="1">
    <citation type="submission" date="2024-06" db="EMBL/GenBank/DDBJ databases">
        <title>Genomic Encyclopedia of Type Strains, Phase IV (KMG-IV): sequencing the most valuable type-strain genomes for metagenomic binning, comparative biology and taxonomic classification.</title>
        <authorList>
            <person name="Goeker M."/>
        </authorList>
    </citation>
    <scope>NUCLEOTIDE SEQUENCE [LARGE SCALE GENOMIC DNA]</scope>
    <source>
        <strain evidence="2 3">DSM 21331</strain>
    </source>
</reference>
<comment type="caution">
    <text evidence="2">The sequence shown here is derived from an EMBL/GenBank/DDBJ whole genome shotgun (WGS) entry which is preliminary data.</text>
</comment>
<proteinExistence type="predicted"/>
<accession>A0ABV2L8K6</accession>
<evidence type="ECO:0000256" key="1">
    <source>
        <dbReference type="SAM" id="Phobius"/>
    </source>
</evidence>
<keyword evidence="1" id="KW-0812">Transmembrane</keyword>
<gene>
    <name evidence="2" type="ORF">ABID43_003514</name>
</gene>
<dbReference type="EMBL" id="JBEPMM010000011">
    <property type="protein sequence ID" value="MET3693959.1"/>
    <property type="molecule type" value="Genomic_DNA"/>
</dbReference>
<evidence type="ECO:0000313" key="2">
    <source>
        <dbReference type="EMBL" id="MET3693959.1"/>
    </source>
</evidence>
<protein>
    <submittedName>
        <fullName evidence="2">Anti-sigma-K factor RskA</fullName>
    </submittedName>
</protein>